<proteinExistence type="predicted"/>
<evidence type="ECO:0000313" key="2">
    <source>
        <dbReference type="EMBL" id="HJD41652.1"/>
    </source>
</evidence>
<comment type="caution">
    <text evidence="2">The sequence shown here is derived from an EMBL/GenBank/DDBJ whole genome shotgun (WGS) entry which is preliminary data.</text>
</comment>
<accession>A0A9D2RDJ0</accession>
<dbReference type="AlphaFoldDB" id="A0A9D2RDJ0"/>
<dbReference type="Proteomes" id="UP000823909">
    <property type="component" value="Unassembled WGS sequence"/>
</dbReference>
<keyword evidence="1" id="KW-1133">Transmembrane helix</keyword>
<gene>
    <name evidence="2" type="ORF">H9910_01375</name>
</gene>
<organism evidence="2 3">
    <name type="scientific">Candidatus Mediterraneibacter quadrami</name>
    <dbReference type="NCBI Taxonomy" id="2838684"/>
    <lineage>
        <taxon>Bacteria</taxon>
        <taxon>Bacillati</taxon>
        <taxon>Bacillota</taxon>
        <taxon>Clostridia</taxon>
        <taxon>Lachnospirales</taxon>
        <taxon>Lachnospiraceae</taxon>
        <taxon>Mediterraneibacter</taxon>
    </lineage>
</organism>
<sequence>MKQANDLFQGFLVLFLQAPDQFELFIVHVFILLFDYIYCSGKRKDA</sequence>
<evidence type="ECO:0000313" key="3">
    <source>
        <dbReference type="Proteomes" id="UP000823909"/>
    </source>
</evidence>
<dbReference type="EMBL" id="DWUU01000009">
    <property type="protein sequence ID" value="HJD41652.1"/>
    <property type="molecule type" value="Genomic_DNA"/>
</dbReference>
<keyword evidence="1" id="KW-0812">Transmembrane</keyword>
<evidence type="ECO:0000256" key="1">
    <source>
        <dbReference type="SAM" id="Phobius"/>
    </source>
</evidence>
<name>A0A9D2RDJ0_9FIRM</name>
<reference evidence="2" key="2">
    <citation type="submission" date="2021-04" db="EMBL/GenBank/DDBJ databases">
        <authorList>
            <person name="Gilroy R."/>
        </authorList>
    </citation>
    <scope>NUCLEOTIDE SEQUENCE</scope>
    <source>
        <strain evidence="2">ChiBcec15-3976</strain>
    </source>
</reference>
<feature type="transmembrane region" description="Helical" evidence="1">
    <location>
        <begin position="22"/>
        <end position="39"/>
    </location>
</feature>
<protein>
    <submittedName>
        <fullName evidence="2">Uncharacterized protein</fullName>
    </submittedName>
</protein>
<keyword evidence="1" id="KW-0472">Membrane</keyword>
<reference evidence="2" key="1">
    <citation type="journal article" date="2021" name="PeerJ">
        <title>Extensive microbial diversity within the chicken gut microbiome revealed by metagenomics and culture.</title>
        <authorList>
            <person name="Gilroy R."/>
            <person name="Ravi A."/>
            <person name="Getino M."/>
            <person name="Pursley I."/>
            <person name="Horton D.L."/>
            <person name="Alikhan N.F."/>
            <person name="Baker D."/>
            <person name="Gharbi K."/>
            <person name="Hall N."/>
            <person name="Watson M."/>
            <person name="Adriaenssens E.M."/>
            <person name="Foster-Nyarko E."/>
            <person name="Jarju S."/>
            <person name="Secka A."/>
            <person name="Antonio M."/>
            <person name="Oren A."/>
            <person name="Chaudhuri R.R."/>
            <person name="La Ragione R."/>
            <person name="Hildebrand F."/>
            <person name="Pallen M.J."/>
        </authorList>
    </citation>
    <scope>NUCLEOTIDE SEQUENCE</scope>
    <source>
        <strain evidence="2">ChiBcec15-3976</strain>
    </source>
</reference>